<evidence type="ECO:0000256" key="7">
    <source>
        <dbReference type="ARBA" id="ARBA00022679"/>
    </source>
</evidence>
<reference evidence="12 13" key="1">
    <citation type="submission" date="2019-04" db="EMBL/GenBank/DDBJ databases">
        <title>Sulfurimonas crateris sp. nov. a facultative anaerobic sulfur-oxidizing chemolithautotrophic bacterium isolated from a terrestrial mud vulcano.</title>
        <authorList>
            <person name="Ratnikova N.M."/>
            <person name="Slobodkin A.I."/>
            <person name="Merkel A.Y."/>
            <person name="Novikov A."/>
            <person name="Bonch-Osmolovskaya E.A."/>
            <person name="Slobodkina G.B."/>
        </authorList>
    </citation>
    <scope>NUCLEOTIDE SEQUENCE [LARGE SCALE GENOMIC DNA]</scope>
    <source>
        <strain evidence="12 13">SN118</strain>
    </source>
</reference>
<evidence type="ECO:0000256" key="6">
    <source>
        <dbReference type="ARBA" id="ARBA00022603"/>
    </source>
</evidence>
<dbReference type="AlphaFoldDB" id="A0A4U2Z5E3"/>
<proteinExistence type="inferred from homology"/>
<dbReference type="PANTHER" id="PTHR11579:SF0">
    <property type="entry name" value="PROTEIN-L-ISOASPARTATE(D-ASPARTATE) O-METHYLTRANSFERASE"/>
    <property type="match status" value="1"/>
</dbReference>
<evidence type="ECO:0000256" key="8">
    <source>
        <dbReference type="ARBA" id="ARBA00022691"/>
    </source>
</evidence>
<dbReference type="GO" id="GO:0005737">
    <property type="term" value="C:cytoplasm"/>
    <property type="evidence" value="ECO:0007669"/>
    <property type="project" value="UniProtKB-SubCell"/>
</dbReference>
<dbReference type="EMBL" id="SZPX01000004">
    <property type="protein sequence ID" value="TKI69516.1"/>
    <property type="molecule type" value="Genomic_DNA"/>
</dbReference>
<accession>A0A4U2Z5E3</accession>
<dbReference type="Gene3D" id="3.40.50.150">
    <property type="entry name" value="Vaccinia Virus protein VP39"/>
    <property type="match status" value="1"/>
</dbReference>
<keyword evidence="6 12" id="KW-0489">Methyltransferase</keyword>
<comment type="similarity">
    <text evidence="2">Belongs to the methyltransferase superfamily. L-isoaspartyl/D-aspartyl protein methyltransferase family.</text>
</comment>
<dbReference type="RefSeq" id="WP_137013135.1">
    <property type="nucleotide sequence ID" value="NZ_SZPX01000004.1"/>
</dbReference>
<keyword evidence="8" id="KW-0949">S-adenosyl-L-methionine</keyword>
<dbReference type="InterPro" id="IPR029063">
    <property type="entry name" value="SAM-dependent_MTases_sf"/>
</dbReference>
<evidence type="ECO:0000256" key="9">
    <source>
        <dbReference type="ARBA" id="ARBA00030757"/>
    </source>
</evidence>
<evidence type="ECO:0000313" key="12">
    <source>
        <dbReference type="EMBL" id="TKI69516.1"/>
    </source>
</evidence>
<dbReference type="Pfam" id="PF01135">
    <property type="entry name" value="PCMT"/>
    <property type="match status" value="1"/>
</dbReference>
<name>A0A4U2Z5E3_9BACT</name>
<keyword evidence="7 12" id="KW-0808">Transferase</keyword>
<evidence type="ECO:0000256" key="5">
    <source>
        <dbReference type="ARBA" id="ARBA00022490"/>
    </source>
</evidence>
<evidence type="ECO:0000313" key="13">
    <source>
        <dbReference type="Proteomes" id="UP000309561"/>
    </source>
</evidence>
<dbReference type="SUPFAM" id="SSF53335">
    <property type="entry name" value="S-adenosyl-L-methionine-dependent methyltransferases"/>
    <property type="match status" value="1"/>
</dbReference>
<dbReference type="PANTHER" id="PTHR11579">
    <property type="entry name" value="PROTEIN-L-ISOASPARTATE O-METHYLTRANSFERASE"/>
    <property type="match status" value="1"/>
</dbReference>
<evidence type="ECO:0000256" key="3">
    <source>
        <dbReference type="ARBA" id="ARBA00011890"/>
    </source>
</evidence>
<protein>
    <recommendedName>
        <fullName evidence="4">Protein-L-isoaspartate O-methyltransferase</fullName>
        <ecNumber evidence="3">2.1.1.77</ecNumber>
    </recommendedName>
    <alternativeName>
        <fullName evidence="11">L-isoaspartyl protein carboxyl methyltransferase</fullName>
    </alternativeName>
    <alternativeName>
        <fullName evidence="9">Protein L-isoaspartyl methyltransferase</fullName>
    </alternativeName>
    <alternativeName>
        <fullName evidence="10">Protein-beta-aspartate methyltransferase</fullName>
    </alternativeName>
</protein>
<keyword evidence="5" id="KW-0963">Cytoplasm</keyword>
<evidence type="ECO:0000256" key="2">
    <source>
        <dbReference type="ARBA" id="ARBA00005369"/>
    </source>
</evidence>
<dbReference type="CDD" id="cd02440">
    <property type="entry name" value="AdoMet_MTases"/>
    <property type="match status" value="1"/>
</dbReference>
<dbReference type="InterPro" id="IPR000682">
    <property type="entry name" value="PCMT"/>
</dbReference>
<dbReference type="OrthoDB" id="9810066at2"/>
<gene>
    <name evidence="12" type="ORF">FCU45_05530</name>
</gene>
<comment type="caution">
    <text evidence="12">The sequence shown here is derived from an EMBL/GenBank/DDBJ whole genome shotgun (WGS) entry which is preliminary data.</text>
</comment>
<dbReference type="Proteomes" id="UP000309561">
    <property type="component" value="Unassembled WGS sequence"/>
</dbReference>
<organism evidence="12 13">
    <name type="scientific">Sulfurimonas crateris</name>
    <dbReference type="NCBI Taxonomy" id="2574727"/>
    <lineage>
        <taxon>Bacteria</taxon>
        <taxon>Pseudomonadati</taxon>
        <taxon>Campylobacterota</taxon>
        <taxon>Epsilonproteobacteria</taxon>
        <taxon>Campylobacterales</taxon>
        <taxon>Sulfurimonadaceae</taxon>
        <taxon>Sulfurimonas</taxon>
    </lineage>
</organism>
<dbReference type="GO" id="GO:0032259">
    <property type="term" value="P:methylation"/>
    <property type="evidence" value="ECO:0007669"/>
    <property type="project" value="UniProtKB-KW"/>
</dbReference>
<keyword evidence="13" id="KW-1185">Reference proteome</keyword>
<comment type="subcellular location">
    <subcellularLocation>
        <location evidence="1">Cytoplasm</location>
    </subcellularLocation>
</comment>
<evidence type="ECO:0000256" key="1">
    <source>
        <dbReference type="ARBA" id="ARBA00004496"/>
    </source>
</evidence>
<dbReference type="GO" id="GO:0004719">
    <property type="term" value="F:protein-L-isoaspartate (D-aspartate) O-methyltransferase activity"/>
    <property type="evidence" value="ECO:0007669"/>
    <property type="project" value="UniProtKB-EC"/>
</dbReference>
<dbReference type="EC" id="2.1.1.77" evidence="3"/>
<evidence type="ECO:0000256" key="11">
    <source>
        <dbReference type="ARBA" id="ARBA00031350"/>
    </source>
</evidence>
<evidence type="ECO:0000256" key="4">
    <source>
        <dbReference type="ARBA" id="ARBA00013346"/>
    </source>
</evidence>
<sequence length="202" mass="22434">MYSNSVMVDYLVDIGALRTKKIIEAFRSVDRADFVADSRAFDIYEDHPLGIGRGQTISQPRTVAMMLEMLSPREGDKILDIGSGSGWTTALLAYIAGSSGSVTGVERVSELVEFGRENLKKYDFKNEKIVHSGDKLGIEGEKFDRILVSAAADELPHELVKQLKVGGKLVIPIQNSVFEIVKKEEGFDVKEHYGFTFVPLIY</sequence>
<evidence type="ECO:0000256" key="10">
    <source>
        <dbReference type="ARBA" id="ARBA00031323"/>
    </source>
</evidence>